<name>A0AAN6MAN3_9PEZI</name>
<dbReference type="EMBL" id="MU856469">
    <property type="protein sequence ID" value="KAK3896654.1"/>
    <property type="molecule type" value="Genomic_DNA"/>
</dbReference>
<evidence type="ECO:0000256" key="5">
    <source>
        <dbReference type="ARBA" id="ARBA00023242"/>
    </source>
</evidence>
<protein>
    <submittedName>
        <fullName evidence="6">Uncharacterized protein</fullName>
    </submittedName>
</protein>
<evidence type="ECO:0000256" key="3">
    <source>
        <dbReference type="ARBA" id="ARBA00022771"/>
    </source>
</evidence>
<evidence type="ECO:0000313" key="7">
    <source>
        <dbReference type="Proteomes" id="UP001303889"/>
    </source>
</evidence>
<organism evidence="6 7">
    <name type="scientific">Staphylotrichum tortipilum</name>
    <dbReference type="NCBI Taxonomy" id="2831512"/>
    <lineage>
        <taxon>Eukaryota</taxon>
        <taxon>Fungi</taxon>
        <taxon>Dikarya</taxon>
        <taxon>Ascomycota</taxon>
        <taxon>Pezizomycotina</taxon>
        <taxon>Sordariomycetes</taxon>
        <taxon>Sordariomycetidae</taxon>
        <taxon>Sordariales</taxon>
        <taxon>Chaetomiaceae</taxon>
        <taxon>Staphylotrichum</taxon>
    </lineage>
</organism>
<proteinExistence type="predicted"/>
<evidence type="ECO:0000313" key="6">
    <source>
        <dbReference type="EMBL" id="KAK3896654.1"/>
    </source>
</evidence>
<evidence type="ECO:0000256" key="1">
    <source>
        <dbReference type="ARBA" id="ARBA00004123"/>
    </source>
</evidence>
<dbReference type="GO" id="GO:0005634">
    <property type="term" value="C:nucleus"/>
    <property type="evidence" value="ECO:0007669"/>
    <property type="project" value="UniProtKB-SubCell"/>
</dbReference>
<keyword evidence="5" id="KW-0539">Nucleus</keyword>
<dbReference type="GO" id="GO:0008270">
    <property type="term" value="F:zinc ion binding"/>
    <property type="evidence" value="ECO:0007669"/>
    <property type="project" value="UniProtKB-KW"/>
</dbReference>
<gene>
    <name evidence="6" type="ORF">C8A05DRAFT_20419</name>
</gene>
<keyword evidence="2" id="KW-0479">Metal-binding</keyword>
<evidence type="ECO:0000256" key="2">
    <source>
        <dbReference type="ARBA" id="ARBA00022723"/>
    </source>
</evidence>
<dbReference type="PANTHER" id="PTHR46481:SF10">
    <property type="entry name" value="ZINC FINGER BED DOMAIN-CONTAINING PROTEIN 39"/>
    <property type="match status" value="1"/>
</dbReference>
<dbReference type="PANTHER" id="PTHR46481">
    <property type="entry name" value="ZINC FINGER BED DOMAIN-CONTAINING PROTEIN 4"/>
    <property type="match status" value="1"/>
</dbReference>
<accession>A0AAN6MAN3</accession>
<feature type="non-terminal residue" evidence="6">
    <location>
        <position position="269"/>
    </location>
</feature>
<dbReference type="Proteomes" id="UP001303889">
    <property type="component" value="Unassembled WGS sequence"/>
</dbReference>
<keyword evidence="3" id="KW-0863">Zinc-finger</keyword>
<keyword evidence="7" id="KW-1185">Reference proteome</keyword>
<sequence length="269" mass="29921">MEPTVASPISSGAAVPNGNTTLQIRQTVAKQLEALGTVNLKELASQPYTDWPVLWHKRKRYLLDDWVPKKKARTSWVTDHGSFLIELTSAGSTGSTSWCCKHCNAVFVGTATTSPLKHLRNKHGFTEPTTNDLSTNDPKIPTVLDIQRASAMANPVLKPTAESVLNLALSWIVSSDQPFTSIENPYFRRLIRLLNPQLASFVPASGDTIRREVRKWYDKEKAVLRDTLRATQSQKHLSFDAWTAPNSTAFLAIVVHFANEDLNLQTSLL</sequence>
<dbReference type="AlphaFoldDB" id="A0AAN6MAN3"/>
<evidence type="ECO:0000256" key="4">
    <source>
        <dbReference type="ARBA" id="ARBA00022833"/>
    </source>
</evidence>
<keyword evidence="4" id="KW-0862">Zinc</keyword>
<comment type="caution">
    <text evidence="6">The sequence shown here is derived from an EMBL/GenBank/DDBJ whole genome shotgun (WGS) entry which is preliminary data.</text>
</comment>
<reference evidence="6" key="1">
    <citation type="journal article" date="2023" name="Mol. Phylogenet. Evol.">
        <title>Genome-scale phylogeny and comparative genomics of the fungal order Sordariales.</title>
        <authorList>
            <person name="Hensen N."/>
            <person name="Bonometti L."/>
            <person name="Westerberg I."/>
            <person name="Brannstrom I.O."/>
            <person name="Guillou S."/>
            <person name="Cros-Aarteil S."/>
            <person name="Calhoun S."/>
            <person name="Haridas S."/>
            <person name="Kuo A."/>
            <person name="Mondo S."/>
            <person name="Pangilinan J."/>
            <person name="Riley R."/>
            <person name="LaButti K."/>
            <person name="Andreopoulos B."/>
            <person name="Lipzen A."/>
            <person name="Chen C."/>
            <person name="Yan M."/>
            <person name="Daum C."/>
            <person name="Ng V."/>
            <person name="Clum A."/>
            <person name="Steindorff A."/>
            <person name="Ohm R.A."/>
            <person name="Martin F."/>
            <person name="Silar P."/>
            <person name="Natvig D.O."/>
            <person name="Lalanne C."/>
            <person name="Gautier V."/>
            <person name="Ament-Velasquez S.L."/>
            <person name="Kruys A."/>
            <person name="Hutchinson M.I."/>
            <person name="Powell A.J."/>
            <person name="Barry K."/>
            <person name="Miller A.N."/>
            <person name="Grigoriev I.V."/>
            <person name="Debuchy R."/>
            <person name="Gladieux P."/>
            <person name="Hiltunen Thoren M."/>
            <person name="Johannesson H."/>
        </authorList>
    </citation>
    <scope>NUCLEOTIDE SEQUENCE</scope>
    <source>
        <strain evidence="6">CBS 103.79</strain>
    </source>
</reference>
<reference evidence="6" key="2">
    <citation type="submission" date="2023-05" db="EMBL/GenBank/DDBJ databases">
        <authorList>
            <consortium name="Lawrence Berkeley National Laboratory"/>
            <person name="Steindorff A."/>
            <person name="Hensen N."/>
            <person name="Bonometti L."/>
            <person name="Westerberg I."/>
            <person name="Brannstrom I.O."/>
            <person name="Guillou S."/>
            <person name="Cros-Aarteil S."/>
            <person name="Calhoun S."/>
            <person name="Haridas S."/>
            <person name="Kuo A."/>
            <person name="Mondo S."/>
            <person name="Pangilinan J."/>
            <person name="Riley R."/>
            <person name="Labutti K."/>
            <person name="Andreopoulos B."/>
            <person name="Lipzen A."/>
            <person name="Chen C."/>
            <person name="Yanf M."/>
            <person name="Daum C."/>
            <person name="Ng V."/>
            <person name="Clum A."/>
            <person name="Ohm R."/>
            <person name="Martin F."/>
            <person name="Silar P."/>
            <person name="Natvig D."/>
            <person name="Lalanne C."/>
            <person name="Gautier V."/>
            <person name="Ament-Velasquez S.L."/>
            <person name="Kruys A."/>
            <person name="Hutchinson M.I."/>
            <person name="Powell A.J."/>
            <person name="Barry K."/>
            <person name="Miller A.N."/>
            <person name="Grigoriev I.V."/>
            <person name="Debuchy R."/>
            <person name="Gladieux P."/>
            <person name="Thoren M.H."/>
            <person name="Johannesson H."/>
        </authorList>
    </citation>
    <scope>NUCLEOTIDE SEQUENCE</scope>
    <source>
        <strain evidence="6">CBS 103.79</strain>
    </source>
</reference>
<dbReference type="InterPro" id="IPR052035">
    <property type="entry name" value="ZnF_BED_domain_contain"/>
</dbReference>
<comment type="subcellular location">
    <subcellularLocation>
        <location evidence="1">Nucleus</location>
    </subcellularLocation>
</comment>